<dbReference type="GeneID" id="94351725"/>
<dbReference type="OrthoDB" id="126255at2759"/>
<sequence>MTCAGYLVVCNSHPAFVEISTGVLVCSLFTDSCADPADQATPPLEPWHTAKVEVCTSSRSIKDLIKQPESEIELQKWKQQQRLLQLSGCMIEVLDQDAELDVPSLPNSFQVNTYKVHLRPDGSCVRTPSDSLILSAIDQEAKKIWVKSVKFWNRYGWKETQPVGATPSVLVQLQRKLQRFTDPAFLEACPRYSSDEMFCCSQDSAMLLCGGRRSFSASHPPRRRFYRATIPNTLAPPL</sequence>
<dbReference type="Proteomes" id="UP000294530">
    <property type="component" value="Unassembled WGS sequence"/>
</dbReference>
<keyword evidence="2" id="KW-1185">Reference proteome</keyword>
<dbReference type="RefSeq" id="XP_067815816.1">
    <property type="nucleotide sequence ID" value="XM_067966054.1"/>
</dbReference>
<organism evidence="1 2">
    <name type="scientific">Bremia lactucae</name>
    <name type="common">Lettuce downy mildew</name>
    <dbReference type="NCBI Taxonomy" id="4779"/>
    <lineage>
        <taxon>Eukaryota</taxon>
        <taxon>Sar</taxon>
        <taxon>Stramenopiles</taxon>
        <taxon>Oomycota</taxon>
        <taxon>Peronosporomycetes</taxon>
        <taxon>Peronosporales</taxon>
        <taxon>Peronosporaceae</taxon>
        <taxon>Bremia</taxon>
    </lineage>
</organism>
<evidence type="ECO:0000313" key="2">
    <source>
        <dbReference type="Proteomes" id="UP000294530"/>
    </source>
</evidence>
<name>A0A976IC22_BRELC</name>
<accession>A0A976IC22</accession>
<dbReference type="KEGG" id="blac:94351725"/>
<comment type="caution">
    <text evidence="1">The sequence shown here is derived from an EMBL/GenBank/DDBJ whole genome shotgun (WGS) entry which is preliminary data.</text>
</comment>
<gene>
    <name evidence="1" type="ORF">CCR75_007999</name>
</gene>
<reference evidence="1 2" key="1">
    <citation type="journal article" date="2021" name="Genome Biol.">
        <title>AFLAP: assembly-free linkage analysis pipeline using k-mers from genome sequencing data.</title>
        <authorList>
            <person name="Fletcher K."/>
            <person name="Zhang L."/>
            <person name="Gil J."/>
            <person name="Han R."/>
            <person name="Cavanaugh K."/>
            <person name="Michelmore R."/>
        </authorList>
    </citation>
    <scope>NUCLEOTIDE SEQUENCE [LARGE SCALE GENOMIC DNA]</scope>
    <source>
        <strain evidence="1 2">SF5</strain>
    </source>
</reference>
<dbReference type="AlphaFoldDB" id="A0A976IC22"/>
<protein>
    <recommendedName>
        <fullName evidence="3">PH domain-containing protein</fullName>
    </recommendedName>
</protein>
<evidence type="ECO:0008006" key="3">
    <source>
        <dbReference type="Google" id="ProtNLM"/>
    </source>
</evidence>
<proteinExistence type="predicted"/>
<evidence type="ECO:0000313" key="1">
    <source>
        <dbReference type="EMBL" id="TDH66317.1"/>
    </source>
</evidence>
<dbReference type="EMBL" id="SHOA02000008">
    <property type="protein sequence ID" value="TDH66317.1"/>
    <property type="molecule type" value="Genomic_DNA"/>
</dbReference>